<comment type="caution">
    <text evidence="1">The sequence shown here is derived from an EMBL/GenBank/DDBJ whole genome shotgun (WGS) entry which is preliminary data.</text>
</comment>
<dbReference type="InterPro" id="IPR001869">
    <property type="entry name" value="Thiol_cytolysin"/>
</dbReference>
<dbReference type="GO" id="GO:0015485">
    <property type="term" value="F:cholesterol binding"/>
    <property type="evidence" value="ECO:0007669"/>
    <property type="project" value="InterPro"/>
</dbReference>
<dbReference type="Pfam" id="PF01289">
    <property type="entry name" value="Thiol_cytolysin"/>
    <property type="match status" value="1"/>
</dbReference>
<organism evidence="1 2">
    <name type="scientific">Empedobacter tilapiae</name>
    <dbReference type="NCBI Taxonomy" id="2491114"/>
    <lineage>
        <taxon>Bacteria</taxon>
        <taxon>Pseudomonadati</taxon>
        <taxon>Bacteroidota</taxon>
        <taxon>Flavobacteriia</taxon>
        <taxon>Flavobacteriales</taxon>
        <taxon>Weeksellaceae</taxon>
        <taxon>Empedobacter</taxon>
    </lineage>
</organism>
<reference evidence="1 2" key="1">
    <citation type="submission" date="2019-03" db="EMBL/GenBank/DDBJ databases">
        <title>Empedobacter tilapiae sp. nov., isolated from an intestine of Nile tilapia Oreochromis niloticus.</title>
        <authorList>
            <person name="Kim Y.-O."/>
            <person name="Yoon J.-H."/>
        </authorList>
    </citation>
    <scope>NUCLEOTIDE SEQUENCE [LARGE SCALE GENOMIC DNA]</scope>
    <source>
        <strain evidence="1 2">MRS2</strain>
    </source>
</reference>
<gene>
    <name evidence="1" type="ORF">E4J94_17280</name>
</gene>
<dbReference type="AlphaFoldDB" id="A0A4Z1ASJ7"/>
<protein>
    <submittedName>
        <fullName evidence="1">Hemolysin</fullName>
    </submittedName>
</protein>
<dbReference type="PROSITE" id="PS51257">
    <property type="entry name" value="PROKAR_LIPOPROTEIN"/>
    <property type="match status" value="1"/>
</dbReference>
<dbReference type="SUPFAM" id="SSF56978">
    <property type="entry name" value="Perfringolysin"/>
    <property type="match status" value="1"/>
</dbReference>
<dbReference type="InterPro" id="IPR036359">
    <property type="entry name" value="Thiol_cytolysin_sf"/>
</dbReference>
<evidence type="ECO:0000313" key="2">
    <source>
        <dbReference type="Proteomes" id="UP000297998"/>
    </source>
</evidence>
<dbReference type="Gene3D" id="3.40.30.40">
    <property type="entry name" value="Perfringolysin"/>
    <property type="match status" value="1"/>
</dbReference>
<keyword evidence="2" id="KW-1185">Reference proteome</keyword>
<dbReference type="RefSeq" id="WP_135837028.1">
    <property type="nucleotide sequence ID" value="NZ_SRPE01000019.1"/>
</dbReference>
<dbReference type="EMBL" id="SRPE01000019">
    <property type="protein sequence ID" value="TGN21633.1"/>
    <property type="molecule type" value="Genomic_DNA"/>
</dbReference>
<dbReference type="InterPro" id="IPR036363">
    <property type="entry name" value="Thiol_cytolysin_ab_sf"/>
</dbReference>
<accession>A0A4Z1ASJ7</accession>
<sequence length="495" mass="55879">MIKSRLKTLLLVFVSIITVGCNEDLNDTYSINRNSNGNRSVNLIEITSFGTKPSNILNDNLINSKINTLTGEDEFQTAVEFESSESIILPHLQRYIFPGSLLKGNSIQDLGFVPISANINPVRVSLSIPATNYEAGFTMEQPSLSSLRTLVNEYLKTANFSQNGQLSYSIEQFSSYDELKVAFGSNVDTRKLFNKQSTTENQYGHMIAKRTGFYVKFYQTSFTLDMDIPNGSLVKDRNFDDGGVEPVYVSSISYGRMGVLAIETDEYSEEASKIINTTFSKLFKSGNSTFSKEELKLINSADFKLLLLGGNANTAVQTFKGYEAFVQHISQGIFTKESPGVPIFCSYSYLNDNSPVKTKFKFDIKKAPLYVELVFENLKEEKYANGQLKRKEGDLRLYFYQSRSKIPVIASPYININLSETTHTIRRMSDRNSIISNTNEQVTNLIQNTQMGTFKDLGHKIIYNSGPSPRNHLQYEKTIIFKVLSDEKFNYIPLN</sequence>
<name>A0A4Z1ASJ7_9FLAO</name>
<proteinExistence type="predicted"/>
<dbReference type="Gene3D" id="3.90.840.10">
    <property type="entry name" value="Thiol-activated cytolysin superfamily/Thiol-activated cytolysin, alpha-beta domain"/>
    <property type="match status" value="1"/>
</dbReference>
<dbReference type="Proteomes" id="UP000297998">
    <property type="component" value="Unassembled WGS sequence"/>
</dbReference>
<dbReference type="PRINTS" id="PR01400">
    <property type="entry name" value="TACYTOLYSIN"/>
</dbReference>
<dbReference type="OrthoDB" id="662759at2"/>
<evidence type="ECO:0000313" key="1">
    <source>
        <dbReference type="EMBL" id="TGN21633.1"/>
    </source>
</evidence>